<dbReference type="PROSITE" id="PS52016">
    <property type="entry name" value="TONB_DEPENDENT_REC_3"/>
    <property type="match status" value="1"/>
</dbReference>
<evidence type="ECO:0000256" key="4">
    <source>
        <dbReference type="ARBA" id="ARBA00022692"/>
    </source>
</evidence>
<dbReference type="SMART" id="SM00965">
    <property type="entry name" value="STN"/>
    <property type="match status" value="1"/>
</dbReference>
<dbReference type="Gene3D" id="3.55.50.30">
    <property type="match status" value="1"/>
</dbReference>
<dbReference type="SUPFAM" id="SSF56935">
    <property type="entry name" value="Porins"/>
    <property type="match status" value="1"/>
</dbReference>
<dbReference type="Pfam" id="PF13715">
    <property type="entry name" value="CarbopepD_reg_2"/>
    <property type="match status" value="1"/>
</dbReference>
<dbReference type="RefSeq" id="WP_089757411.1">
    <property type="nucleotide sequence ID" value="NZ_BKAT01000020.1"/>
</dbReference>
<evidence type="ECO:0000313" key="11">
    <source>
        <dbReference type="Proteomes" id="UP000199656"/>
    </source>
</evidence>
<dbReference type="Gene3D" id="2.40.170.20">
    <property type="entry name" value="TonB-dependent receptor, beta-barrel domain"/>
    <property type="match status" value="1"/>
</dbReference>
<accession>A0A1H3WUY7</accession>
<keyword evidence="5 7" id="KW-0472">Membrane</keyword>
<evidence type="ECO:0000256" key="6">
    <source>
        <dbReference type="ARBA" id="ARBA00023237"/>
    </source>
</evidence>
<keyword evidence="6 7" id="KW-0998">Cell outer membrane</keyword>
<evidence type="ECO:0000256" key="1">
    <source>
        <dbReference type="ARBA" id="ARBA00004571"/>
    </source>
</evidence>
<dbReference type="Pfam" id="PF16344">
    <property type="entry name" value="FecR_C"/>
    <property type="match status" value="1"/>
</dbReference>
<dbReference type="SUPFAM" id="SSF49464">
    <property type="entry name" value="Carboxypeptidase regulatory domain-like"/>
    <property type="match status" value="1"/>
</dbReference>
<dbReference type="OrthoDB" id="9768177at2"/>
<evidence type="ECO:0000313" key="10">
    <source>
        <dbReference type="EMBL" id="SDZ89998.1"/>
    </source>
</evidence>
<dbReference type="InterPro" id="IPR037066">
    <property type="entry name" value="Plug_dom_sf"/>
</dbReference>
<keyword evidence="8" id="KW-1133">Transmembrane helix</keyword>
<dbReference type="NCBIfam" id="TIGR04056">
    <property type="entry name" value="OMP_RagA_SusC"/>
    <property type="match status" value="1"/>
</dbReference>
<dbReference type="GO" id="GO:0009279">
    <property type="term" value="C:cell outer membrane"/>
    <property type="evidence" value="ECO:0007669"/>
    <property type="project" value="UniProtKB-SubCell"/>
</dbReference>
<keyword evidence="4 7" id="KW-0812">Transmembrane</keyword>
<dbReference type="Proteomes" id="UP000199656">
    <property type="component" value="Unassembled WGS sequence"/>
</dbReference>
<gene>
    <name evidence="10" type="ORF">SAMN05660909_00038</name>
</gene>
<dbReference type="InterPro" id="IPR008969">
    <property type="entry name" value="CarboxyPept-like_regulatory"/>
</dbReference>
<dbReference type="Pfam" id="PF07715">
    <property type="entry name" value="Plug"/>
    <property type="match status" value="1"/>
</dbReference>
<protein>
    <submittedName>
        <fullName evidence="10">TonB-linked outer membrane protein, SusC/RagA family</fullName>
    </submittedName>
</protein>
<keyword evidence="2 7" id="KW-0813">Transport</keyword>
<dbReference type="InterPro" id="IPR012910">
    <property type="entry name" value="Plug_dom"/>
</dbReference>
<dbReference type="InterPro" id="IPR023997">
    <property type="entry name" value="TonB-dep_OMP_SusC/RagA_CS"/>
</dbReference>
<evidence type="ECO:0000259" key="9">
    <source>
        <dbReference type="SMART" id="SM00965"/>
    </source>
</evidence>
<evidence type="ECO:0000256" key="7">
    <source>
        <dbReference type="PROSITE-ProRule" id="PRU01360"/>
    </source>
</evidence>
<organism evidence="10 11">
    <name type="scientific">Chitinophaga terrae</name>
    <name type="common">ex Kim and Jung 2007</name>
    <dbReference type="NCBI Taxonomy" id="408074"/>
    <lineage>
        <taxon>Bacteria</taxon>
        <taxon>Pseudomonadati</taxon>
        <taxon>Bacteroidota</taxon>
        <taxon>Chitinophagia</taxon>
        <taxon>Chitinophagales</taxon>
        <taxon>Chitinophagaceae</taxon>
        <taxon>Chitinophaga</taxon>
    </lineage>
</organism>
<feature type="domain" description="Secretin/TonB short N-terminal" evidence="9">
    <location>
        <begin position="80"/>
        <end position="130"/>
    </location>
</feature>
<dbReference type="InterPro" id="IPR011662">
    <property type="entry name" value="Secretin/TonB_short_N"/>
</dbReference>
<dbReference type="EMBL" id="FNRL01000001">
    <property type="protein sequence ID" value="SDZ89998.1"/>
    <property type="molecule type" value="Genomic_DNA"/>
</dbReference>
<evidence type="ECO:0000256" key="2">
    <source>
        <dbReference type="ARBA" id="ARBA00022448"/>
    </source>
</evidence>
<feature type="transmembrane region" description="Helical" evidence="8">
    <location>
        <begin position="30"/>
        <end position="50"/>
    </location>
</feature>
<dbReference type="AlphaFoldDB" id="A0A1H3WUY7"/>
<reference evidence="11" key="1">
    <citation type="submission" date="2016-10" db="EMBL/GenBank/DDBJ databases">
        <authorList>
            <person name="Varghese N."/>
            <person name="Submissions S."/>
        </authorList>
    </citation>
    <scope>NUCLEOTIDE SEQUENCE [LARGE SCALE GENOMIC DNA]</scope>
    <source>
        <strain evidence="11">DSM 23920</strain>
    </source>
</reference>
<dbReference type="InterPro" id="IPR036942">
    <property type="entry name" value="Beta-barrel_TonB_sf"/>
</dbReference>
<dbReference type="InterPro" id="IPR032508">
    <property type="entry name" value="FecR_C"/>
</dbReference>
<dbReference type="Gene3D" id="2.60.40.1120">
    <property type="entry name" value="Carboxypeptidase-like, regulatory domain"/>
    <property type="match status" value="1"/>
</dbReference>
<comment type="similarity">
    <text evidence="7">Belongs to the TonB-dependent receptor family.</text>
</comment>
<name>A0A1H3WUY7_9BACT</name>
<keyword evidence="3 7" id="KW-1134">Transmembrane beta strand</keyword>
<evidence type="ECO:0000256" key="8">
    <source>
        <dbReference type="SAM" id="Phobius"/>
    </source>
</evidence>
<dbReference type="Gene3D" id="2.170.130.10">
    <property type="entry name" value="TonB-dependent receptor, plug domain"/>
    <property type="match status" value="1"/>
</dbReference>
<keyword evidence="11" id="KW-1185">Reference proteome</keyword>
<proteinExistence type="inferred from homology"/>
<evidence type="ECO:0000256" key="5">
    <source>
        <dbReference type="ARBA" id="ARBA00023136"/>
    </source>
</evidence>
<dbReference type="NCBIfam" id="TIGR04057">
    <property type="entry name" value="SusC_RagA_signa"/>
    <property type="match status" value="1"/>
</dbReference>
<dbReference type="InterPro" id="IPR039426">
    <property type="entry name" value="TonB-dep_rcpt-like"/>
</dbReference>
<comment type="subcellular location">
    <subcellularLocation>
        <location evidence="1 7">Cell outer membrane</location>
        <topology evidence="1 7">Multi-pass membrane protein</topology>
    </subcellularLocation>
</comment>
<sequence>MQKTGIYHTGGRLLAAAGKPCIRFIMRTSFFILTLIVIAAQALIAASSYGQGNEQKRISLDFKNAPIRKVFSAIEAKADVVIMYENTLLKDQKVNITVTDQKVADVLDALLKDKALKWNIRENVIRVVPAPPATEKPASPSPQAAAAGGPISGVVKGTDGNVLAGASVRVKGTSTGAATDAEGRFSINANQGTVLVISFVGFKTTEFKVTSAMIDQPSLELTLPLAETSLEDVVIKAGYYDVIKKEMIGNITKVSSKDIASQPVSNPLAALVGRVAGLDVVQESGLPGTGFTLRLRGLNSVRPEANNPLIIIDGTPYPSGIFDTPSGSSGNNPPSFEVLGYVGTSPLNSINPNDIESIEVLKDADATSIYGSRGGNGVILITTKKGKAGKTSVNLNLSSGIAKISRKVDVLDRRQYLDMRYEAIKNDGQTIATANPSTVYDLVSWDTTRSTDWQDVLLGGAANYTRGQLSISGGNNNTSFLFSGNYSRETSIFPIDLANTRYNGRLNVNHQSANQKLQAQFSVNYGFDNNRLPGWSIAAYALTLPPIAPPLYDSTGKLNWGPNGTFQNPIARLKEISDANTRSLVSSAAFSYKLFNGFKVKATLGYNQVQTDAVSKRPQDFFDPTEWLTRGKFLRSSRHMKLMTGTWSAEPQLEYETRLGPGNFKALVGATFQQSKTNGLILQVNNYPDDALMGNTNFGQVDYSYTQNSEYLYNAIFGRLNYNIDSKYIINITARRDGSGRFAPGRRFGNFASAGAAWIFSDEDLVRDALPFLSFGKLRASYGTTGNDIIPDYGYLSLYNATNQYNGGLSLAPSGLFNNEYSWETNKKAEVGLELSFLDNRISLSTSYYRNRSSNQLVQFPLPSTVGFSSIQSNLPAVIQNTGLELEFSSSNIKKKDFSWNTSFNISFPRNKLVSYPNLAGSPYAYTYVEGLPLSIVKTYDKVGVDPITGLNVWRSYSRGIDTSYANYLMINDRVIAINTGKELFGGINNAFRFKQFELSLFLNFGKQTGAVTYGSLFNANGKASNMPVDRYERRWQQKGDITDVQKLTNNPNSQASYANVGTDWNPSYYATISFLRLKNISVSYSLPEKMTRRGGIQGCRFYVQGQNIFTITNYKGWDPENQSGNYPLLRVWTAGIELNL</sequence>
<evidence type="ECO:0000256" key="3">
    <source>
        <dbReference type="ARBA" id="ARBA00022452"/>
    </source>
</evidence>
<dbReference type="InterPro" id="IPR023996">
    <property type="entry name" value="TonB-dep_OMP_SusC/RagA"/>
</dbReference>
<dbReference type="STRING" id="408074.SAMN05660909_00038"/>